<keyword evidence="13" id="KW-1185">Reference proteome</keyword>
<dbReference type="GO" id="GO:0008270">
    <property type="term" value="F:zinc ion binding"/>
    <property type="evidence" value="ECO:0007669"/>
    <property type="project" value="InterPro"/>
</dbReference>
<dbReference type="EMBL" id="LFZO01000076">
    <property type="protein sequence ID" value="KXT14736.1"/>
    <property type="molecule type" value="Genomic_DNA"/>
</dbReference>
<protein>
    <recommendedName>
        <fullName evidence="9">Deoxycytidylate deaminase</fullName>
        <ecNumber evidence="7">3.5.4.12</ecNumber>
    </recommendedName>
    <alternativeName>
        <fullName evidence="8">dCMP deaminase</fullName>
    </alternativeName>
</protein>
<feature type="compositionally biased region" description="Basic and acidic residues" evidence="10">
    <location>
        <begin position="558"/>
        <end position="573"/>
    </location>
</feature>
<feature type="compositionally biased region" description="Basic and acidic residues" evidence="10">
    <location>
        <begin position="769"/>
        <end position="782"/>
    </location>
</feature>
<evidence type="ECO:0000256" key="1">
    <source>
        <dbReference type="ARBA" id="ARBA00001947"/>
    </source>
</evidence>
<dbReference type="Pfam" id="PF00383">
    <property type="entry name" value="dCMP_cyt_deam_1"/>
    <property type="match status" value="1"/>
</dbReference>
<dbReference type="GO" id="GO:0009165">
    <property type="term" value="P:nucleotide biosynthetic process"/>
    <property type="evidence" value="ECO:0007669"/>
    <property type="project" value="UniProtKB-KW"/>
</dbReference>
<accession>A0A139IJL9</accession>
<evidence type="ECO:0000313" key="13">
    <source>
        <dbReference type="Proteomes" id="UP000073492"/>
    </source>
</evidence>
<dbReference type="PANTHER" id="PTHR11086">
    <property type="entry name" value="DEOXYCYTIDYLATE DEAMINASE-RELATED"/>
    <property type="match status" value="1"/>
</dbReference>
<dbReference type="PROSITE" id="PS00903">
    <property type="entry name" value="CYT_DCMP_DEAMINASES_1"/>
    <property type="match status" value="1"/>
</dbReference>
<gene>
    <name evidence="12" type="ORF">AC579_4415</name>
</gene>
<dbReference type="STRING" id="113226.A0A139IJL9"/>
<feature type="compositionally biased region" description="Basic and acidic residues" evidence="10">
    <location>
        <begin position="741"/>
        <end position="757"/>
    </location>
</feature>
<feature type="compositionally biased region" description="Basic and acidic residues" evidence="10">
    <location>
        <begin position="596"/>
        <end position="609"/>
    </location>
</feature>
<keyword evidence="4" id="KW-0545">Nucleotide biosynthesis</keyword>
<sequence length="808" mass="89139">MLVGVCGGICAGKQVVVDYLVRKHHFQVLHLAEIEQSPSNWPEIEQPPSNCPEIKQCRRHPGASFSNIHDLLQHATKYWQADFVTTCIHDENIADTLCARPFVLLLHVDAPISLRWQRFKHRCAEAAVTPPSLEHFVQRNDHHHYSPITGLATLASRAQIKLLNSTPSIPQLWATLDAINLTDPSRIRPAWDHYFMTLASLAARRSNCMRRQVGCVLVRNKRVMATGYNGTPRNVMNCNDGGCPRCNGRNATAVSGGADLSTCLCIHAEENALLEAGRERVGDGGVLYCNTCPCLTCTIKIVQVGITKVVFSQSYYMDKAAANIFEEAGVKLRQYSPPKEGLVDLNSLWLELVKNDKAPRLIDRQSGKEKSALNKGQTTGNDIKQIFTGPSIGLLGDTWTCGSDCTICKKASKDAHARRDALASAIAGEPCRLSYLEPESIQDYFGCSYRWSSDPRHGDVQYSAACADCYTASEELPNMIAPATTSIDSAQDELEVLRRASRQMATFTPGPRPKCSCAAGAAKRSEAYSWELSSSTAQSSVPQSRAPPNAFEMDCENDPLKAETDGTRSRQRSDVPPVAMVTANSPAPSPTTAKADSPHGDPDSRSDHDSVIGIMVSEEGKNDYHPVPPSEKPLPVTAADLESCERQTFEQKRAFVTPYQLPKSDEDRSRERLDPGGHIISLLRNNHHSRSLEEEEEEQSLLTRLSLGDNVLATLATLTNEERDQILTTTRDGDPAAQRNKTPEDKSKEEALPERLKLGNHILDSLKTTTREKDSPKSDEHNPFIMPSETSKASHGIRIERGRHPRRA</sequence>
<evidence type="ECO:0000256" key="10">
    <source>
        <dbReference type="SAM" id="MobiDB-lite"/>
    </source>
</evidence>
<feature type="compositionally biased region" description="Low complexity" evidence="10">
    <location>
        <begin position="534"/>
        <end position="544"/>
    </location>
</feature>
<keyword evidence="6" id="KW-0862">Zinc</keyword>
<evidence type="ECO:0000256" key="9">
    <source>
        <dbReference type="ARBA" id="ARBA00071582"/>
    </source>
</evidence>
<evidence type="ECO:0000313" key="12">
    <source>
        <dbReference type="EMBL" id="KXT14736.1"/>
    </source>
</evidence>
<dbReference type="InterPro" id="IPR027417">
    <property type="entry name" value="P-loop_NTPase"/>
</dbReference>
<dbReference type="GO" id="GO:0004132">
    <property type="term" value="F:dCMP deaminase activity"/>
    <property type="evidence" value="ECO:0007669"/>
    <property type="project" value="UniProtKB-EC"/>
</dbReference>
<reference evidence="12 13" key="1">
    <citation type="submission" date="2015-07" db="EMBL/GenBank/DDBJ databases">
        <title>Comparative genomics of the Sigatoka disease complex on banana suggests a link between parallel evolutionary changes in Pseudocercospora fijiensis and Pseudocercospora eumusae and increased virulence on the banana host.</title>
        <authorList>
            <person name="Chang T.-C."/>
            <person name="Salvucci A."/>
            <person name="Crous P.W."/>
            <person name="Stergiopoulos I."/>
        </authorList>
    </citation>
    <scope>NUCLEOTIDE SEQUENCE [LARGE SCALE GENOMIC DNA]</scope>
    <source>
        <strain evidence="12 13">CBS 116634</strain>
    </source>
</reference>
<dbReference type="AlphaFoldDB" id="A0A139IJL9"/>
<organism evidence="12 13">
    <name type="scientific">Pseudocercospora musae</name>
    <dbReference type="NCBI Taxonomy" id="113226"/>
    <lineage>
        <taxon>Eukaryota</taxon>
        <taxon>Fungi</taxon>
        <taxon>Dikarya</taxon>
        <taxon>Ascomycota</taxon>
        <taxon>Pezizomycotina</taxon>
        <taxon>Dothideomycetes</taxon>
        <taxon>Dothideomycetidae</taxon>
        <taxon>Mycosphaerellales</taxon>
        <taxon>Mycosphaerellaceae</taxon>
        <taxon>Pseudocercospora</taxon>
    </lineage>
</organism>
<comment type="caution">
    <text evidence="12">The sequence shown here is derived from an EMBL/GenBank/DDBJ whole genome shotgun (WGS) entry which is preliminary data.</text>
</comment>
<dbReference type="Gene3D" id="3.40.140.10">
    <property type="entry name" value="Cytidine Deaminase, domain 2"/>
    <property type="match status" value="1"/>
</dbReference>
<feature type="region of interest" description="Disordered" evidence="10">
    <location>
        <begin position="723"/>
        <end position="808"/>
    </location>
</feature>
<dbReference type="InterPro" id="IPR016192">
    <property type="entry name" value="APOBEC/CMP_deaminase_Zn-bd"/>
</dbReference>
<feature type="compositionally biased region" description="Polar residues" evidence="10">
    <location>
        <begin position="582"/>
        <end position="594"/>
    </location>
</feature>
<dbReference type="PANTHER" id="PTHR11086:SF18">
    <property type="entry name" value="DEOXYCYTIDYLATE DEAMINASE"/>
    <property type="match status" value="1"/>
</dbReference>
<dbReference type="GO" id="GO:0005737">
    <property type="term" value="C:cytoplasm"/>
    <property type="evidence" value="ECO:0007669"/>
    <property type="project" value="TreeGrafter"/>
</dbReference>
<comment type="similarity">
    <text evidence="2">Belongs to the cytidine and deoxycytidylate deaminase family.</text>
</comment>
<keyword evidence="3" id="KW-0479">Metal-binding</keyword>
<keyword evidence="5" id="KW-0378">Hydrolase</keyword>
<feature type="region of interest" description="Disordered" evidence="10">
    <location>
        <begin position="534"/>
        <end position="609"/>
    </location>
</feature>
<dbReference type="EC" id="3.5.4.12" evidence="7"/>
<evidence type="ECO:0000256" key="6">
    <source>
        <dbReference type="ARBA" id="ARBA00022833"/>
    </source>
</evidence>
<dbReference type="InterPro" id="IPR016193">
    <property type="entry name" value="Cytidine_deaminase-like"/>
</dbReference>
<dbReference type="OrthoDB" id="6710946at2759"/>
<name>A0A139IJL9_9PEZI</name>
<evidence type="ECO:0000256" key="5">
    <source>
        <dbReference type="ARBA" id="ARBA00022801"/>
    </source>
</evidence>
<evidence type="ECO:0000256" key="4">
    <source>
        <dbReference type="ARBA" id="ARBA00022727"/>
    </source>
</evidence>
<dbReference type="InterPro" id="IPR015517">
    <property type="entry name" value="dCMP_deaminase-rel"/>
</dbReference>
<evidence type="ECO:0000256" key="8">
    <source>
        <dbReference type="ARBA" id="ARBA00041763"/>
    </source>
</evidence>
<proteinExistence type="inferred from homology"/>
<dbReference type="FunFam" id="3.40.140.10:FF:000035">
    <property type="entry name" value="dCMP deaminase"/>
    <property type="match status" value="1"/>
</dbReference>
<evidence type="ECO:0000256" key="3">
    <source>
        <dbReference type="ARBA" id="ARBA00022723"/>
    </source>
</evidence>
<comment type="cofactor">
    <cofactor evidence="1">
        <name>Zn(2+)</name>
        <dbReference type="ChEBI" id="CHEBI:29105"/>
    </cofactor>
</comment>
<dbReference type="PROSITE" id="PS51747">
    <property type="entry name" value="CYT_DCMP_DEAMINASES_2"/>
    <property type="match status" value="1"/>
</dbReference>
<dbReference type="InterPro" id="IPR035105">
    <property type="entry name" value="Deoxycytidylate_deaminase_dom"/>
</dbReference>
<evidence type="ECO:0000259" key="11">
    <source>
        <dbReference type="PROSITE" id="PS51747"/>
    </source>
</evidence>
<dbReference type="SUPFAM" id="SSF53927">
    <property type="entry name" value="Cytidine deaminase-like"/>
    <property type="match status" value="1"/>
</dbReference>
<dbReference type="Proteomes" id="UP000073492">
    <property type="component" value="Unassembled WGS sequence"/>
</dbReference>
<feature type="domain" description="CMP/dCMP-type deaminase" evidence="11">
    <location>
        <begin position="190"/>
        <end position="332"/>
    </location>
</feature>
<dbReference type="InterPro" id="IPR002125">
    <property type="entry name" value="CMP_dCMP_dom"/>
</dbReference>
<dbReference type="Gene3D" id="3.40.50.300">
    <property type="entry name" value="P-loop containing nucleotide triphosphate hydrolases"/>
    <property type="match status" value="1"/>
</dbReference>
<evidence type="ECO:0000256" key="7">
    <source>
        <dbReference type="ARBA" id="ARBA00038938"/>
    </source>
</evidence>
<dbReference type="CDD" id="cd01286">
    <property type="entry name" value="deoxycytidylate_deaminase"/>
    <property type="match status" value="1"/>
</dbReference>
<evidence type="ECO:0000256" key="2">
    <source>
        <dbReference type="ARBA" id="ARBA00006576"/>
    </source>
</evidence>